<feature type="region of interest" description="Disordered" evidence="1">
    <location>
        <begin position="822"/>
        <end position="961"/>
    </location>
</feature>
<feature type="compositionally biased region" description="Low complexity" evidence="1">
    <location>
        <begin position="452"/>
        <end position="465"/>
    </location>
</feature>
<feature type="compositionally biased region" description="Gly residues" evidence="1">
    <location>
        <begin position="1513"/>
        <end position="1524"/>
    </location>
</feature>
<dbReference type="VEuPathDB" id="FungiDB:MAPG_08992"/>
<name>A0A0H2U0W6_MAGP6</name>
<evidence type="ECO:0000313" key="2">
    <source>
        <dbReference type="EMBL" id="KLU90025.1"/>
    </source>
</evidence>
<feature type="compositionally biased region" description="Polar residues" evidence="1">
    <location>
        <begin position="311"/>
        <end position="325"/>
    </location>
</feature>
<organism evidence="2">
    <name type="scientific">Magnaporthiopsis poae (strain ATCC 64411 / 73-15)</name>
    <name type="common">Kentucky bluegrass fungus</name>
    <name type="synonym">Magnaporthe poae</name>
    <dbReference type="NCBI Taxonomy" id="644358"/>
    <lineage>
        <taxon>Eukaryota</taxon>
        <taxon>Fungi</taxon>
        <taxon>Dikarya</taxon>
        <taxon>Ascomycota</taxon>
        <taxon>Pezizomycotina</taxon>
        <taxon>Sordariomycetes</taxon>
        <taxon>Sordariomycetidae</taxon>
        <taxon>Magnaporthales</taxon>
        <taxon>Magnaporthaceae</taxon>
        <taxon>Magnaporthiopsis</taxon>
    </lineage>
</organism>
<feature type="compositionally biased region" description="Low complexity" evidence="1">
    <location>
        <begin position="1489"/>
        <end position="1507"/>
    </location>
</feature>
<gene>
    <name evidence="2" type="ORF">MAPG_08992</name>
</gene>
<accession>A0A0H2U0W6</accession>
<feature type="compositionally biased region" description="Basic and acidic residues" evidence="1">
    <location>
        <begin position="1328"/>
        <end position="1343"/>
    </location>
</feature>
<protein>
    <submittedName>
        <fullName evidence="2">Uncharacterized protein</fullName>
    </submittedName>
</protein>
<feature type="region of interest" description="Disordered" evidence="1">
    <location>
        <begin position="992"/>
        <end position="1028"/>
    </location>
</feature>
<proteinExistence type="predicted"/>
<feature type="region of interest" description="Disordered" evidence="1">
    <location>
        <begin position="1"/>
        <end position="24"/>
    </location>
</feature>
<feature type="region of interest" description="Disordered" evidence="1">
    <location>
        <begin position="414"/>
        <end position="465"/>
    </location>
</feature>
<feature type="region of interest" description="Disordered" evidence="1">
    <location>
        <begin position="55"/>
        <end position="81"/>
    </location>
</feature>
<sequence length="1537" mass="166951">MSQGQGNQYHHFGGGADAGATHAHHQQPFGETAGQDFYFDANALSNGLHQGLQYEDTSSFPDGQFFSHDNPPYGYQTRPLDTASTVGYSNFANSFAANSHSEDQYSNPSTQTQQFQEPYHGDIYVQRQPGQTQELNDPGQHINSQAQQFVQHPQHPQVQGGYQVHRNQENQFYAPAQEFRTHTPTQTQSQPQPRAQPQGHSQQSLQQQLQQMQPQQQGHQQNRHQQQPQVQQQQSVHQQLQHQQQPQVHQQQLHQQPQPHQPQLQQPQHQQFQPQLQRHPQQQQQQQQPQQPQPGFQGQGATPPFGYPAQQPVSGQTRVQATATQFAPGPIGHTHSPRPVSVNPSPGAVNSPFQRPPSTTPTQSANNFVSATFEPPAAPNQHAQSIHPPAQAWGAAAPPVAHPTPTSHVQAFSAMPEQQQPSPALARSAPARAGQRANVPQQTPSPVPGPAQPSSRPASAKAAAVQAGLARPVAAQSGQGPPAQYMSTFPSSAQASATIQKQTSAKGSASAKGTQLLDRDPVVAQMNAPKVSWIGMPNVVVGPSITLPTSPPPESLVLCDPERGLGLQVMKRETPLPAELISQFVRANENQADESNIEGKLNALDMLIQKDYGLKLSTPLKDGLERLILDGDDEPARSEVRPTDPAEAAAWDAIGTVYISASQRSVAVIKQAVKDFGDLIKGFADKIKTLKVQVDSASEGSADKDKFKDALAREQKLMHRAIDAAYDRGDIAILENLGGNRPLIGHLVSSLRDCYNASDFSGDFPKAILRLLTLFISLPEEILITKLKFDKIQKRFLVKGDDEVRKLMKKIDKIISRGKESGDAAAGKAVGGGGSLSVSKGSAEMKKVPSASGVNGKLVKPTRVPSDSSPSKRPREDDSDAPAAKKFAPNPSAPDASGAKASAAGAAGKPLGMSGLLPGKSRSLTKPTARPDPVKSDAAKVPLPGKADGSKTATGPKIEPIKYELTRAKKAVGQKTESPFGGSRLGSLLNEIAQPKKPSQPAAKMDIDMEVEETPEETEKRLRKEKRRKLRVAWKEGEALTEVRIFHKHAEESDDDAKSNTVTRHAADDRSEGMMLKQGQKGLDLDKDDEEDEEPAERPWSEPSQLSFAALPKEKREANYTSRGGLKPISTTEKDVMAARQQVEVMAFYIDPADIPPTPKSPVGLSKEPLKAPDPVALPPNTTNLDEIHTRWRDAEHFGIKQATNNAIVRIHQRNAKAIAAQQPAPQAQPLQHMQPSLPNSDHVLALLSSEKILKWTTPDPYDPERPKTQRRFNYPDTVIQKAVDAAEELVWKYRGLPFPPTEPPSYISDSDRIREWWQGFNRDEERRAQAAEQERLRKEAEARQAAQTQQANSAGQPSAEEQAAAWAKYYAQALGQDPTQMQAMMAAQQQQQQQYAQYAQYYQQHQQAPPPIVPAPVPAAPAGGQPAGDVNSQLHALLSALGGAAQAPPPQPQVQAPAAVANPLLDPQVQALLASGQMDPAQQAFLQQQLAQWAAQQPSAGAGAPPNKADMGSGGNGNHGGGPRPERQQRPRRQQR</sequence>
<dbReference type="EMBL" id="GL876974">
    <property type="protein sequence ID" value="KLU90025.1"/>
    <property type="molecule type" value="Genomic_DNA"/>
</dbReference>
<feature type="compositionally biased region" description="Acidic residues" evidence="1">
    <location>
        <begin position="1086"/>
        <end position="1095"/>
    </location>
</feature>
<feature type="compositionally biased region" description="Low complexity" evidence="1">
    <location>
        <begin position="1421"/>
        <end position="1431"/>
    </location>
</feature>
<reference evidence="2" key="2">
    <citation type="submission" date="2011-03" db="EMBL/GenBank/DDBJ databases">
        <title>Annotation of Magnaporthe poae ATCC 64411.</title>
        <authorList>
            <person name="Ma L.-J."/>
            <person name="Dead R."/>
            <person name="Young S.K."/>
            <person name="Zeng Q."/>
            <person name="Gargeya S."/>
            <person name="Fitzgerald M."/>
            <person name="Haas B."/>
            <person name="Abouelleil A."/>
            <person name="Alvarado L."/>
            <person name="Arachchi H.M."/>
            <person name="Berlin A."/>
            <person name="Brown A."/>
            <person name="Chapman S.B."/>
            <person name="Chen Z."/>
            <person name="Dunbar C."/>
            <person name="Freedman E."/>
            <person name="Gearin G."/>
            <person name="Gellesch M."/>
            <person name="Goldberg J."/>
            <person name="Griggs A."/>
            <person name="Gujja S."/>
            <person name="Heiman D."/>
            <person name="Howarth C."/>
            <person name="Larson L."/>
            <person name="Lui A."/>
            <person name="MacDonald P.J.P."/>
            <person name="Mehta T."/>
            <person name="Montmayeur A."/>
            <person name="Murphy C."/>
            <person name="Neiman D."/>
            <person name="Pearson M."/>
            <person name="Priest M."/>
            <person name="Roberts A."/>
            <person name="Saif S."/>
            <person name="Shea T."/>
            <person name="Shenoy N."/>
            <person name="Sisk P."/>
            <person name="Stolte C."/>
            <person name="Sykes S."/>
            <person name="Yandava C."/>
            <person name="Wortman J."/>
            <person name="Nusbaum C."/>
            <person name="Birren B."/>
        </authorList>
    </citation>
    <scope>NUCLEOTIDE SEQUENCE</scope>
    <source>
        <strain evidence="2">ATCC 64411</strain>
    </source>
</reference>
<feature type="compositionally biased region" description="Low complexity" evidence="1">
    <location>
        <begin position="893"/>
        <end position="910"/>
    </location>
</feature>
<feature type="compositionally biased region" description="Pro residues" evidence="1">
    <location>
        <begin position="1410"/>
        <end position="1420"/>
    </location>
</feature>
<feature type="region of interest" description="Disordered" evidence="1">
    <location>
        <begin position="1041"/>
        <end position="1133"/>
    </location>
</feature>
<feature type="region of interest" description="Disordered" evidence="1">
    <location>
        <begin position="1328"/>
        <end position="1361"/>
    </location>
</feature>
<feature type="compositionally biased region" description="Polar residues" evidence="1">
    <location>
        <begin position="360"/>
        <end position="370"/>
    </location>
</feature>
<reference evidence="2" key="1">
    <citation type="submission" date="2010-05" db="EMBL/GenBank/DDBJ databases">
        <title>The Genome Sequence of Magnaporthe poae strain ATCC 64411.</title>
        <authorList>
            <consortium name="The Broad Institute Genome Sequencing Platform"/>
            <consortium name="Broad Institute Genome Sequencing Center for Infectious Disease"/>
            <person name="Ma L.-J."/>
            <person name="Dead R."/>
            <person name="Young S."/>
            <person name="Zeng Q."/>
            <person name="Koehrsen M."/>
            <person name="Alvarado L."/>
            <person name="Berlin A."/>
            <person name="Chapman S.B."/>
            <person name="Chen Z."/>
            <person name="Freedman E."/>
            <person name="Gellesch M."/>
            <person name="Goldberg J."/>
            <person name="Griggs A."/>
            <person name="Gujja S."/>
            <person name="Heilman E.R."/>
            <person name="Heiman D."/>
            <person name="Hepburn T."/>
            <person name="Howarth C."/>
            <person name="Jen D."/>
            <person name="Larson L."/>
            <person name="Mehta T."/>
            <person name="Neiman D."/>
            <person name="Pearson M."/>
            <person name="Roberts A."/>
            <person name="Saif S."/>
            <person name="Shea T."/>
            <person name="Shenoy N."/>
            <person name="Sisk P."/>
            <person name="Stolte C."/>
            <person name="Sykes S."/>
            <person name="Walk T."/>
            <person name="White J."/>
            <person name="Yandava C."/>
            <person name="Haas B."/>
            <person name="Nusbaum C."/>
            <person name="Birren B."/>
        </authorList>
    </citation>
    <scope>NUCLEOTIDE SEQUENCE</scope>
    <source>
        <strain evidence="2">ATCC 64411</strain>
    </source>
</reference>
<feature type="compositionally biased region" description="Low complexity" evidence="1">
    <location>
        <begin position="182"/>
        <end position="296"/>
    </location>
</feature>
<feature type="region of interest" description="Disordered" evidence="1">
    <location>
        <begin position="1410"/>
        <end position="1431"/>
    </location>
</feature>
<evidence type="ECO:0000256" key="1">
    <source>
        <dbReference type="SAM" id="MobiDB-lite"/>
    </source>
</evidence>
<feature type="region of interest" description="Disordered" evidence="1">
    <location>
        <begin position="181"/>
        <end position="388"/>
    </location>
</feature>
<dbReference type="OrthoDB" id="4347at2759"/>
<feature type="compositionally biased region" description="Low complexity" evidence="1">
    <location>
        <begin position="418"/>
        <end position="433"/>
    </location>
</feature>
<feature type="non-terminal residue" evidence="2">
    <location>
        <position position="1537"/>
    </location>
</feature>
<feature type="region of interest" description="Disordered" evidence="1">
    <location>
        <begin position="1489"/>
        <end position="1537"/>
    </location>
</feature>